<name>A0ABW2IX02_9GAMM</name>
<protein>
    <submittedName>
        <fullName evidence="2">7-cyano-7-deazaguanine synthase</fullName>
        <ecNumber evidence="2">6.3.4.20</ecNumber>
    </submittedName>
</protein>
<dbReference type="EC" id="6.3.4.20" evidence="2"/>
<accession>A0ABW2IX02</accession>
<proteinExistence type="predicted"/>
<evidence type="ECO:0000256" key="1">
    <source>
        <dbReference type="ARBA" id="ARBA00022785"/>
    </source>
</evidence>
<evidence type="ECO:0000313" key="2">
    <source>
        <dbReference type="EMBL" id="MFC7295627.1"/>
    </source>
</evidence>
<keyword evidence="3" id="KW-1185">Reference proteome</keyword>
<dbReference type="Proteomes" id="UP001596506">
    <property type="component" value="Unassembled WGS sequence"/>
</dbReference>
<dbReference type="InterPro" id="IPR018317">
    <property type="entry name" value="QueC"/>
</dbReference>
<dbReference type="RefSeq" id="WP_100688615.1">
    <property type="nucleotide sequence ID" value="NZ_JBHTBD010000005.1"/>
</dbReference>
<sequence>MRHTPATVHLLWTGGWDSTYRLLYLLREGKQVQPHYIIDPHRPSSRHELRAMEAISECINKETEKLSGTLLPTEISEKAASVRSNEIEEAYNAIIKKMYIGDQYMWLADYCETRGIEGMELGVENIPGNNVTKAVNLVEYPYSKIFGKFRFPILSTNKLEMKEWSEATGTLSIMELTWFCHKPTAGAEPCGRCGPCEAAIKEGMGYRFPLTSRIRYQLRIVPRLRSFAKKFPGFYYLLYSLKHSK</sequence>
<keyword evidence="2" id="KW-0436">Ligase</keyword>
<dbReference type="EMBL" id="JBHTBD010000005">
    <property type="protein sequence ID" value="MFC7295627.1"/>
    <property type="molecule type" value="Genomic_DNA"/>
</dbReference>
<gene>
    <name evidence="2" type="ORF">ACFQQA_12940</name>
</gene>
<dbReference type="SUPFAM" id="SSF52402">
    <property type="entry name" value="Adenine nucleotide alpha hydrolases-like"/>
    <property type="match status" value="1"/>
</dbReference>
<dbReference type="Pfam" id="PF06508">
    <property type="entry name" value="QueC"/>
    <property type="match status" value="1"/>
</dbReference>
<evidence type="ECO:0000313" key="3">
    <source>
        <dbReference type="Proteomes" id="UP001596506"/>
    </source>
</evidence>
<dbReference type="InterPro" id="IPR014729">
    <property type="entry name" value="Rossmann-like_a/b/a_fold"/>
</dbReference>
<organism evidence="2 3">
    <name type="scientific">Marinobacter aromaticivorans</name>
    <dbReference type="NCBI Taxonomy" id="1494078"/>
    <lineage>
        <taxon>Bacteria</taxon>
        <taxon>Pseudomonadati</taxon>
        <taxon>Pseudomonadota</taxon>
        <taxon>Gammaproteobacteria</taxon>
        <taxon>Pseudomonadales</taxon>
        <taxon>Marinobacteraceae</taxon>
        <taxon>Marinobacter</taxon>
    </lineage>
</organism>
<reference evidence="3" key="1">
    <citation type="journal article" date="2019" name="Int. J. Syst. Evol. Microbiol.">
        <title>The Global Catalogue of Microorganisms (GCM) 10K type strain sequencing project: providing services to taxonomists for standard genome sequencing and annotation.</title>
        <authorList>
            <consortium name="The Broad Institute Genomics Platform"/>
            <consortium name="The Broad Institute Genome Sequencing Center for Infectious Disease"/>
            <person name="Wu L."/>
            <person name="Ma J."/>
        </authorList>
    </citation>
    <scope>NUCLEOTIDE SEQUENCE [LARGE SCALE GENOMIC DNA]</scope>
    <source>
        <strain evidence="3">CCUG 60559</strain>
    </source>
</reference>
<dbReference type="GO" id="GO:0016874">
    <property type="term" value="F:ligase activity"/>
    <property type="evidence" value="ECO:0007669"/>
    <property type="project" value="UniProtKB-KW"/>
</dbReference>
<dbReference type="Gene3D" id="3.40.50.620">
    <property type="entry name" value="HUPs"/>
    <property type="match status" value="1"/>
</dbReference>
<comment type="caution">
    <text evidence="2">The sequence shown here is derived from an EMBL/GenBank/DDBJ whole genome shotgun (WGS) entry which is preliminary data.</text>
</comment>
<keyword evidence="1" id="KW-0671">Queuosine biosynthesis</keyword>